<evidence type="ECO:0000259" key="3">
    <source>
        <dbReference type="Pfam" id="PF00296"/>
    </source>
</evidence>
<dbReference type="RefSeq" id="WP_183411354.1">
    <property type="nucleotide sequence ID" value="NZ_JACHWY010000003.1"/>
</dbReference>
<dbReference type="Proteomes" id="UP000537130">
    <property type="component" value="Unassembled WGS sequence"/>
</dbReference>
<dbReference type="SUPFAM" id="SSF51679">
    <property type="entry name" value="Bacterial luciferase-like"/>
    <property type="match status" value="1"/>
</dbReference>
<name>A0A7W4Z6R8_9GAMM</name>
<sequence length="326" mass="36979">MPQTLLRFDMRNPDFGANQRALYEAALDMAVWADEQGFDCIQISEHHGCDDGYLPSPIVLASAMAARTKRIRLRMALIILPFHDPIRVAEDLAVLDIVSNGRLEVVVGAGYVPEEFAMFGVELKDRGRLMESKINALKQAWTGQPFEYEGRKVQVTPRPVQQPHPPLWMGGSSKPAARRAARMVDYFYTENRALFEEFNNERQRLGKAEIPFVDLGSGFFVVSEDPDAEWERLKPYVLYECNSYGKWQNSSAMQGQYVEMTDPDPLRETGLYPIITPEAVPAYLESLGDKAQLCLHPLIAGQAPEQGWRQLQDFARHVLPHLKNRT</sequence>
<evidence type="ECO:0000313" key="5">
    <source>
        <dbReference type="Proteomes" id="UP000537130"/>
    </source>
</evidence>
<protein>
    <submittedName>
        <fullName evidence="4">Alkanesulfonate monooxygenase SsuD/methylene tetrahydromethanopterin reductase-like flavin-dependent oxidoreductase (Luciferase family)</fullName>
    </submittedName>
</protein>
<organism evidence="4 5">
    <name type="scientific">Litorivivens lipolytica</name>
    <dbReference type="NCBI Taxonomy" id="1524264"/>
    <lineage>
        <taxon>Bacteria</taxon>
        <taxon>Pseudomonadati</taxon>
        <taxon>Pseudomonadota</taxon>
        <taxon>Gammaproteobacteria</taxon>
        <taxon>Litorivivens</taxon>
    </lineage>
</organism>
<dbReference type="PANTHER" id="PTHR30137:SF8">
    <property type="entry name" value="BLR5498 PROTEIN"/>
    <property type="match status" value="1"/>
</dbReference>
<evidence type="ECO:0000256" key="2">
    <source>
        <dbReference type="ARBA" id="ARBA00023033"/>
    </source>
</evidence>
<comment type="caution">
    <text evidence="4">The sequence shown here is derived from an EMBL/GenBank/DDBJ whole genome shotgun (WGS) entry which is preliminary data.</text>
</comment>
<gene>
    <name evidence="4" type="ORF">FHR99_002847</name>
</gene>
<dbReference type="PANTHER" id="PTHR30137">
    <property type="entry name" value="LUCIFERASE-LIKE MONOOXYGENASE"/>
    <property type="match status" value="1"/>
</dbReference>
<dbReference type="InterPro" id="IPR050766">
    <property type="entry name" value="Bact_Lucif_Oxidored"/>
</dbReference>
<dbReference type="InterPro" id="IPR036661">
    <property type="entry name" value="Luciferase-like_sf"/>
</dbReference>
<keyword evidence="2 4" id="KW-0503">Monooxygenase</keyword>
<dbReference type="AlphaFoldDB" id="A0A7W4Z6R8"/>
<keyword evidence="5" id="KW-1185">Reference proteome</keyword>
<dbReference type="GO" id="GO:0005829">
    <property type="term" value="C:cytosol"/>
    <property type="evidence" value="ECO:0007669"/>
    <property type="project" value="TreeGrafter"/>
</dbReference>
<dbReference type="EMBL" id="JACHWY010000003">
    <property type="protein sequence ID" value="MBB3048573.1"/>
    <property type="molecule type" value="Genomic_DNA"/>
</dbReference>
<dbReference type="InterPro" id="IPR011251">
    <property type="entry name" value="Luciferase-like_dom"/>
</dbReference>
<proteinExistence type="predicted"/>
<evidence type="ECO:0000256" key="1">
    <source>
        <dbReference type="ARBA" id="ARBA00023002"/>
    </source>
</evidence>
<dbReference type="Pfam" id="PF00296">
    <property type="entry name" value="Bac_luciferase"/>
    <property type="match status" value="1"/>
</dbReference>
<accession>A0A7W4Z6R8</accession>
<reference evidence="4 5" key="1">
    <citation type="submission" date="2020-08" db="EMBL/GenBank/DDBJ databases">
        <title>Genomic Encyclopedia of Type Strains, Phase III (KMG-III): the genomes of soil and plant-associated and newly described type strains.</title>
        <authorList>
            <person name="Whitman W."/>
        </authorList>
    </citation>
    <scope>NUCLEOTIDE SEQUENCE [LARGE SCALE GENOMIC DNA]</scope>
    <source>
        <strain evidence="4 5">CECT 8654</strain>
    </source>
</reference>
<keyword evidence="1" id="KW-0560">Oxidoreductase</keyword>
<dbReference type="GO" id="GO:0004497">
    <property type="term" value="F:monooxygenase activity"/>
    <property type="evidence" value="ECO:0007669"/>
    <property type="project" value="UniProtKB-KW"/>
</dbReference>
<dbReference type="GO" id="GO:0016705">
    <property type="term" value="F:oxidoreductase activity, acting on paired donors, with incorporation or reduction of molecular oxygen"/>
    <property type="evidence" value="ECO:0007669"/>
    <property type="project" value="InterPro"/>
</dbReference>
<dbReference type="Gene3D" id="3.20.20.30">
    <property type="entry name" value="Luciferase-like domain"/>
    <property type="match status" value="1"/>
</dbReference>
<evidence type="ECO:0000313" key="4">
    <source>
        <dbReference type="EMBL" id="MBB3048573.1"/>
    </source>
</evidence>
<feature type="domain" description="Luciferase-like" evidence="3">
    <location>
        <begin position="23"/>
        <end position="249"/>
    </location>
</feature>